<dbReference type="Proteomes" id="UP001328107">
    <property type="component" value="Unassembled WGS sequence"/>
</dbReference>
<feature type="domain" description="ShKT" evidence="5">
    <location>
        <begin position="131"/>
        <end position="171"/>
    </location>
</feature>
<dbReference type="Gene3D" id="1.10.10.1940">
    <property type="match status" value="2"/>
</dbReference>
<dbReference type="PROSITE" id="PS51670">
    <property type="entry name" value="SHKT"/>
    <property type="match status" value="1"/>
</dbReference>
<dbReference type="EMBL" id="BTRK01000004">
    <property type="protein sequence ID" value="GMR47056.1"/>
    <property type="molecule type" value="Genomic_DNA"/>
</dbReference>
<sequence length="171" mass="18201">ASRLMMCHYIFGFLFLSAAVAAQDCGGNTSLGCLDATECASFGAGVTCEKANPTDFLGCCKVPTTTTTTAASVTSPSRCVDLLNPMTGVSDCPARSYLCRNTVYLQLMRQQCPLTCRYCTNSQTTTASSACVDLKNPFTGVSDCPGLRSYCNNAVYNSLMRVQCRATCGFC</sequence>
<keyword evidence="1 4" id="KW-0732">Signal</keyword>
<dbReference type="PANTHER" id="PTHR46219">
    <property type="entry name" value="PROTEIN CBG11138"/>
    <property type="match status" value="1"/>
</dbReference>
<accession>A0AAN5I0Q6</accession>
<dbReference type="PANTHER" id="PTHR46219:SF5">
    <property type="entry name" value="SHKT DOMAIN-CONTAINING PROTEIN"/>
    <property type="match status" value="1"/>
</dbReference>
<reference evidence="7" key="1">
    <citation type="submission" date="2022-10" db="EMBL/GenBank/DDBJ databases">
        <title>Genome assembly of Pristionchus species.</title>
        <authorList>
            <person name="Yoshida K."/>
            <person name="Sommer R.J."/>
        </authorList>
    </citation>
    <scope>NUCLEOTIDE SEQUENCE [LARGE SCALE GENOMIC DNA]</scope>
    <source>
        <strain evidence="7">RS5460</strain>
    </source>
</reference>
<evidence type="ECO:0000256" key="4">
    <source>
        <dbReference type="SAM" id="SignalP"/>
    </source>
</evidence>
<feature type="non-terminal residue" evidence="6">
    <location>
        <position position="1"/>
    </location>
</feature>
<feature type="signal peptide" evidence="4">
    <location>
        <begin position="1"/>
        <end position="22"/>
    </location>
</feature>
<evidence type="ECO:0000313" key="6">
    <source>
        <dbReference type="EMBL" id="GMR47056.1"/>
    </source>
</evidence>
<evidence type="ECO:0000256" key="3">
    <source>
        <dbReference type="PROSITE-ProRule" id="PRU01005"/>
    </source>
</evidence>
<dbReference type="Pfam" id="PF01549">
    <property type="entry name" value="ShK"/>
    <property type="match status" value="2"/>
</dbReference>
<name>A0AAN5I0Q6_9BILA</name>
<comment type="caution">
    <text evidence="3">Lacks conserved residue(s) required for the propagation of feature annotation.</text>
</comment>
<dbReference type="SMART" id="SM00254">
    <property type="entry name" value="ShKT"/>
    <property type="match status" value="2"/>
</dbReference>
<keyword evidence="7" id="KW-1185">Reference proteome</keyword>
<proteinExistence type="predicted"/>
<protein>
    <recommendedName>
        <fullName evidence="5">ShKT domain-containing protein</fullName>
    </recommendedName>
</protein>
<evidence type="ECO:0000313" key="7">
    <source>
        <dbReference type="Proteomes" id="UP001328107"/>
    </source>
</evidence>
<evidence type="ECO:0000256" key="2">
    <source>
        <dbReference type="ARBA" id="ARBA00023157"/>
    </source>
</evidence>
<dbReference type="InterPro" id="IPR003582">
    <property type="entry name" value="ShKT_dom"/>
</dbReference>
<keyword evidence="2" id="KW-1015">Disulfide bond</keyword>
<evidence type="ECO:0000256" key="1">
    <source>
        <dbReference type="ARBA" id="ARBA00022729"/>
    </source>
</evidence>
<evidence type="ECO:0000259" key="5">
    <source>
        <dbReference type="PROSITE" id="PS51670"/>
    </source>
</evidence>
<feature type="chain" id="PRO_5042959046" description="ShKT domain-containing protein" evidence="4">
    <location>
        <begin position="23"/>
        <end position="171"/>
    </location>
</feature>
<organism evidence="6 7">
    <name type="scientific">Pristionchus mayeri</name>
    <dbReference type="NCBI Taxonomy" id="1317129"/>
    <lineage>
        <taxon>Eukaryota</taxon>
        <taxon>Metazoa</taxon>
        <taxon>Ecdysozoa</taxon>
        <taxon>Nematoda</taxon>
        <taxon>Chromadorea</taxon>
        <taxon>Rhabditida</taxon>
        <taxon>Rhabditina</taxon>
        <taxon>Diplogasteromorpha</taxon>
        <taxon>Diplogasteroidea</taxon>
        <taxon>Neodiplogasteridae</taxon>
        <taxon>Pristionchus</taxon>
    </lineage>
</organism>
<dbReference type="FunFam" id="1.10.10.1940:FF:000002">
    <property type="entry name" value="PHAryngeal gland Toxin-related"/>
    <property type="match status" value="2"/>
</dbReference>
<gene>
    <name evidence="6" type="ORF">PMAYCL1PPCAC_17251</name>
</gene>
<dbReference type="AlphaFoldDB" id="A0AAN5I0Q6"/>
<comment type="caution">
    <text evidence="6">The sequence shown here is derived from an EMBL/GenBank/DDBJ whole genome shotgun (WGS) entry which is preliminary data.</text>
</comment>